<sequence>MRRAKKLLVCLFLIIICFLSILGYARFIEPDLLTVNSLDVETKKSIKPFKAVFFTDTHFGKYYDENHADKLVSKINQLDADIVVFGGDLLDNYARDREYMDLESLKNALKGIKAKAGKYAVWGNHDYGGGASRIYEDFMASCGFKILKNESMILADYGIELVGYDDYLMGAPASSLYKKDTSLYQLIVAHEPAVSQLIENEGENFLLCGHTHGGQVRIPFLTTKLLPPGSGKFVKGLYTAQEIGTSVSLQMYTSSGIGMTRYPFRFLNVPEIVEVNFKTSQ</sequence>
<dbReference type="PANTHER" id="PTHR31302">
    <property type="entry name" value="TRANSMEMBRANE PROTEIN WITH METALLOPHOSPHOESTERASE DOMAIN-RELATED"/>
    <property type="match status" value="1"/>
</dbReference>
<dbReference type="Gene3D" id="3.60.21.10">
    <property type="match status" value="1"/>
</dbReference>
<protein>
    <submittedName>
        <fullName evidence="2">Metallophosphoesterase</fullName>
    </submittedName>
</protein>
<reference evidence="2 3" key="1">
    <citation type="submission" date="2021-10" db="EMBL/GenBank/DDBJ databases">
        <title>Collection of gut derived symbiotic bacterial strains cultured from healthy donors.</title>
        <authorList>
            <person name="Lin H."/>
            <person name="Littmann E."/>
            <person name="Kohout C."/>
            <person name="Pamer E.G."/>
        </authorList>
    </citation>
    <scope>NUCLEOTIDE SEQUENCE [LARGE SCALE GENOMIC DNA]</scope>
    <source>
        <strain evidence="2 3">DFI.1.165</strain>
    </source>
</reference>
<dbReference type="InterPro" id="IPR051158">
    <property type="entry name" value="Metallophosphoesterase_sf"/>
</dbReference>
<dbReference type="Pfam" id="PF00149">
    <property type="entry name" value="Metallophos"/>
    <property type="match status" value="1"/>
</dbReference>
<dbReference type="EMBL" id="JAJCIS010000018">
    <property type="protein sequence ID" value="MCB7389073.1"/>
    <property type="molecule type" value="Genomic_DNA"/>
</dbReference>
<evidence type="ECO:0000259" key="1">
    <source>
        <dbReference type="Pfam" id="PF00149"/>
    </source>
</evidence>
<feature type="domain" description="Calcineurin-like phosphoesterase" evidence="1">
    <location>
        <begin position="50"/>
        <end position="213"/>
    </location>
</feature>
<proteinExistence type="predicted"/>
<name>A0ABS8DKV1_9FIRM</name>
<organism evidence="2 3">
    <name type="scientific">Bariatricus massiliensis</name>
    <dbReference type="NCBI Taxonomy" id="1745713"/>
    <lineage>
        <taxon>Bacteria</taxon>
        <taxon>Bacillati</taxon>
        <taxon>Bacillota</taxon>
        <taxon>Clostridia</taxon>
        <taxon>Lachnospirales</taxon>
        <taxon>Lachnospiraceae</taxon>
        <taxon>Bariatricus</taxon>
    </lineage>
</organism>
<dbReference type="SUPFAM" id="SSF56300">
    <property type="entry name" value="Metallo-dependent phosphatases"/>
    <property type="match status" value="1"/>
</dbReference>
<dbReference type="RefSeq" id="WP_066737907.1">
    <property type="nucleotide sequence ID" value="NZ_JAJCIQ010000018.1"/>
</dbReference>
<evidence type="ECO:0000313" key="2">
    <source>
        <dbReference type="EMBL" id="MCB7389073.1"/>
    </source>
</evidence>
<keyword evidence="3" id="KW-1185">Reference proteome</keyword>
<dbReference type="PANTHER" id="PTHR31302:SF25">
    <property type="entry name" value="PHOSPHOESTERASE"/>
    <property type="match status" value="1"/>
</dbReference>
<dbReference type="Proteomes" id="UP001299546">
    <property type="component" value="Unassembled WGS sequence"/>
</dbReference>
<evidence type="ECO:0000313" key="3">
    <source>
        <dbReference type="Proteomes" id="UP001299546"/>
    </source>
</evidence>
<dbReference type="CDD" id="cd07385">
    <property type="entry name" value="MPP_YkuE_C"/>
    <property type="match status" value="1"/>
</dbReference>
<gene>
    <name evidence="2" type="ORF">LIZ65_17455</name>
</gene>
<accession>A0ABS8DKV1</accession>
<dbReference type="InterPro" id="IPR004843">
    <property type="entry name" value="Calcineurin-like_PHP"/>
</dbReference>
<dbReference type="InterPro" id="IPR029052">
    <property type="entry name" value="Metallo-depent_PP-like"/>
</dbReference>
<comment type="caution">
    <text evidence="2">The sequence shown here is derived from an EMBL/GenBank/DDBJ whole genome shotgun (WGS) entry which is preliminary data.</text>
</comment>